<keyword evidence="1" id="KW-0472">Membrane</keyword>
<evidence type="ECO:0000256" key="1">
    <source>
        <dbReference type="SAM" id="Phobius"/>
    </source>
</evidence>
<dbReference type="EMBL" id="WMIG01000002">
    <property type="protein sequence ID" value="MTH58910.1"/>
    <property type="molecule type" value="Genomic_DNA"/>
</dbReference>
<feature type="transmembrane region" description="Helical" evidence="1">
    <location>
        <begin position="6"/>
        <end position="29"/>
    </location>
</feature>
<dbReference type="Proteomes" id="UP000449846">
    <property type="component" value="Unassembled WGS sequence"/>
</dbReference>
<dbReference type="AlphaFoldDB" id="A0A844HGI6"/>
<proteinExistence type="predicted"/>
<keyword evidence="3" id="KW-1185">Reference proteome</keyword>
<keyword evidence="1" id="KW-0812">Transmembrane</keyword>
<protein>
    <submittedName>
        <fullName evidence="2">Uncharacterized protein</fullName>
    </submittedName>
</protein>
<dbReference type="RefSeq" id="WP_155038847.1">
    <property type="nucleotide sequence ID" value="NZ_JBHGCD010000002.1"/>
</dbReference>
<gene>
    <name evidence="2" type="ORF">GL300_06750</name>
</gene>
<name>A0A844HGI6_9RHOB</name>
<accession>A0A844HGI6</accession>
<organism evidence="2 3">
    <name type="scientific">Paracoccus litorisediminis</name>
    <dbReference type="NCBI Taxonomy" id="2006130"/>
    <lineage>
        <taxon>Bacteria</taxon>
        <taxon>Pseudomonadati</taxon>
        <taxon>Pseudomonadota</taxon>
        <taxon>Alphaproteobacteria</taxon>
        <taxon>Rhodobacterales</taxon>
        <taxon>Paracoccaceae</taxon>
        <taxon>Paracoccus</taxon>
    </lineage>
</organism>
<reference evidence="2 3" key="1">
    <citation type="submission" date="2019-11" db="EMBL/GenBank/DDBJ databases">
        <authorList>
            <person name="Dong K."/>
        </authorList>
    </citation>
    <scope>NUCLEOTIDE SEQUENCE [LARGE SCALE GENOMIC DNA]</scope>
    <source>
        <strain evidence="2 3">NBRC 112902</strain>
    </source>
</reference>
<dbReference type="OrthoDB" id="7870250at2"/>
<keyword evidence="1" id="KW-1133">Transmembrane helix</keyword>
<sequence>MNRNEFIIATTIILFAAFVLGWLASWLILRLSRVTPTQMDELDNMAQKLHDAEAERARAIRVLELREAQLIEDLGKSNNEVQLLKGHLRDSQSEIEELRTYIDRQLGRR</sequence>
<evidence type="ECO:0000313" key="2">
    <source>
        <dbReference type="EMBL" id="MTH58910.1"/>
    </source>
</evidence>
<evidence type="ECO:0000313" key="3">
    <source>
        <dbReference type="Proteomes" id="UP000449846"/>
    </source>
</evidence>
<comment type="caution">
    <text evidence="2">The sequence shown here is derived from an EMBL/GenBank/DDBJ whole genome shotgun (WGS) entry which is preliminary data.</text>
</comment>